<comment type="function">
    <text evidence="6">One of the primary rRNA binding proteins, it binds directly to 16S rRNA where it nucleates assembly of the head domain of the 30S subunit. Is located at the subunit interface close to the decoding center, probably blocks exit of the E-site tRNA.</text>
</comment>
<dbReference type="CDD" id="cd14869">
    <property type="entry name" value="uS7_Bacteria"/>
    <property type="match status" value="1"/>
</dbReference>
<dbReference type="InterPro" id="IPR023798">
    <property type="entry name" value="Ribosomal_uS7_dom"/>
</dbReference>
<dbReference type="AlphaFoldDB" id="A0A1F4XMW9"/>
<dbReference type="PIRSF" id="PIRSF002122">
    <property type="entry name" value="RPS7p_RPS7a_RPS5e_RPS7o"/>
    <property type="match status" value="1"/>
</dbReference>
<dbReference type="InterPro" id="IPR005717">
    <property type="entry name" value="Ribosomal_uS7_bac/org-type"/>
</dbReference>
<evidence type="ECO:0000313" key="9">
    <source>
        <dbReference type="Proteomes" id="UP000177521"/>
    </source>
</evidence>
<dbReference type="GO" id="GO:0019843">
    <property type="term" value="F:rRNA binding"/>
    <property type="evidence" value="ECO:0007669"/>
    <property type="project" value="UniProtKB-UniRule"/>
</dbReference>
<dbReference type="InterPro" id="IPR036823">
    <property type="entry name" value="Ribosomal_uS7_dom_sf"/>
</dbReference>
<dbReference type="Gene3D" id="1.10.455.10">
    <property type="entry name" value="Ribosomal protein S7 domain"/>
    <property type="match status" value="1"/>
</dbReference>
<dbReference type="InterPro" id="IPR000235">
    <property type="entry name" value="Ribosomal_uS7"/>
</dbReference>
<dbReference type="GO" id="GO:0003735">
    <property type="term" value="F:structural constituent of ribosome"/>
    <property type="evidence" value="ECO:0007669"/>
    <property type="project" value="InterPro"/>
</dbReference>
<keyword evidence="6" id="KW-0820">tRNA-binding</keyword>
<evidence type="ECO:0000256" key="1">
    <source>
        <dbReference type="ARBA" id="ARBA00007151"/>
    </source>
</evidence>
<keyword evidence="2 6" id="KW-0699">rRNA-binding</keyword>
<reference evidence="8 9" key="1">
    <citation type="journal article" date="2016" name="Nat. Commun.">
        <title>Thousands of microbial genomes shed light on interconnected biogeochemical processes in an aquifer system.</title>
        <authorList>
            <person name="Anantharaman K."/>
            <person name="Brown C.T."/>
            <person name="Hug L.A."/>
            <person name="Sharon I."/>
            <person name="Castelle C.J."/>
            <person name="Probst A.J."/>
            <person name="Thomas B.C."/>
            <person name="Singh A."/>
            <person name="Wilkins M.J."/>
            <person name="Karaoz U."/>
            <person name="Brodie E.L."/>
            <person name="Williams K.H."/>
            <person name="Hubbard S.S."/>
            <person name="Banfield J.F."/>
        </authorList>
    </citation>
    <scope>NUCLEOTIDE SEQUENCE [LARGE SCALE GENOMIC DNA]</scope>
</reference>
<name>A0A1F4XMW9_9BACT</name>
<keyword evidence="4 6" id="KW-0689">Ribosomal protein</keyword>
<dbReference type="PANTHER" id="PTHR11205">
    <property type="entry name" value="RIBOSOMAL PROTEIN S7"/>
    <property type="match status" value="1"/>
</dbReference>
<dbReference type="GO" id="GO:0006412">
    <property type="term" value="P:translation"/>
    <property type="evidence" value="ECO:0007669"/>
    <property type="project" value="UniProtKB-UniRule"/>
</dbReference>
<evidence type="ECO:0000256" key="3">
    <source>
        <dbReference type="ARBA" id="ARBA00022884"/>
    </source>
</evidence>
<gene>
    <name evidence="6" type="primary">rpsG</name>
    <name evidence="8" type="ORF">A2788_00440</name>
</gene>
<proteinExistence type="inferred from homology"/>
<evidence type="ECO:0000259" key="7">
    <source>
        <dbReference type="Pfam" id="PF00177"/>
    </source>
</evidence>
<comment type="similarity">
    <text evidence="1 6">Belongs to the universal ribosomal protein uS7 family.</text>
</comment>
<comment type="caution">
    <text evidence="8">The sequence shown here is derived from an EMBL/GenBank/DDBJ whole genome shotgun (WGS) entry which is preliminary data.</text>
</comment>
<dbReference type="Pfam" id="PF00177">
    <property type="entry name" value="Ribosomal_S7"/>
    <property type="match status" value="1"/>
</dbReference>
<dbReference type="GO" id="GO:0000049">
    <property type="term" value="F:tRNA binding"/>
    <property type="evidence" value="ECO:0007669"/>
    <property type="project" value="UniProtKB-UniRule"/>
</dbReference>
<dbReference type="HAMAP" id="MF_00480_B">
    <property type="entry name" value="Ribosomal_uS7_B"/>
    <property type="match status" value="1"/>
</dbReference>
<keyword evidence="5 6" id="KW-0687">Ribonucleoprotein</keyword>
<sequence length="153" mass="17318">MKKSIYLAVTNESNIADLRIKLVNHVMRQGKKSIAQCIVNDAFSMIEKKHGKNAEEVFRRALDQVFPRLEVSSRRVGGANYQIPKEISPRRRVFLGMKWLLDAARSRKGKPMAARLADEIIAAANNEGAAVKKKEDIHKMAEANRAFAHFARF</sequence>
<dbReference type="NCBIfam" id="TIGR01029">
    <property type="entry name" value="rpsG_bact"/>
    <property type="match status" value="1"/>
</dbReference>
<evidence type="ECO:0000313" key="8">
    <source>
        <dbReference type="EMBL" id="OGC82987.1"/>
    </source>
</evidence>
<feature type="domain" description="Small ribosomal subunit protein uS7" evidence="7">
    <location>
        <begin position="20"/>
        <end position="145"/>
    </location>
</feature>
<comment type="subunit">
    <text evidence="6">Part of the 30S ribosomal subunit. Contacts proteins S9 and S11.</text>
</comment>
<protein>
    <recommendedName>
        <fullName evidence="6">Small ribosomal subunit protein uS7</fullName>
    </recommendedName>
</protein>
<evidence type="ECO:0000256" key="6">
    <source>
        <dbReference type="HAMAP-Rule" id="MF_00480"/>
    </source>
</evidence>
<accession>A0A1F4XMW9</accession>
<evidence type="ECO:0000256" key="2">
    <source>
        <dbReference type="ARBA" id="ARBA00022730"/>
    </source>
</evidence>
<evidence type="ECO:0000256" key="4">
    <source>
        <dbReference type="ARBA" id="ARBA00022980"/>
    </source>
</evidence>
<organism evidence="8 9">
    <name type="scientific">Candidatus Abawacabacteria bacterium RIFCSPHIGHO2_01_FULL_46_8</name>
    <dbReference type="NCBI Taxonomy" id="1817815"/>
    <lineage>
        <taxon>Bacteria</taxon>
        <taxon>Candidatus Abawacaibacteriota</taxon>
    </lineage>
</organism>
<dbReference type="GO" id="GO:0015935">
    <property type="term" value="C:small ribosomal subunit"/>
    <property type="evidence" value="ECO:0007669"/>
    <property type="project" value="InterPro"/>
</dbReference>
<keyword evidence="3 6" id="KW-0694">RNA-binding</keyword>
<evidence type="ECO:0000256" key="5">
    <source>
        <dbReference type="ARBA" id="ARBA00023274"/>
    </source>
</evidence>
<dbReference type="EMBL" id="MEWS01000003">
    <property type="protein sequence ID" value="OGC82987.1"/>
    <property type="molecule type" value="Genomic_DNA"/>
</dbReference>
<dbReference type="SUPFAM" id="SSF47973">
    <property type="entry name" value="Ribosomal protein S7"/>
    <property type="match status" value="1"/>
</dbReference>
<dbReference type="Proteomes" id="UP000177521">
    <property type="component" value="Unassembled WGS sequence"/>
</dbReference>